<comment type="caution">
    <text evidence="1">The sequence shown here is derived from an EMBL/GenBank/DDBJ whole genome shotgun (WGS) entry which is preliminary data.</text>
</comment>
<dbReference type="Proteomes" id="UP000622860">
    <property type="component" value="Unassembled WGS sequence"/>
</dbReference>
<dbReference type="AlphaFoldDB" id="A0A917HGE7"/>
<evidence type="ECO:0000313" key="2">
    <source>
        <dbReference type="Proteomes" id="UP000622860"/>
    </source>
</evidence>
<keyword evidence="2" id="KW-1185">Reference proteome</keyword>
<sequence length="80" mass="9326">MGEWIKVVTFENGDLRDPNVIKQIIDNLSQENFHSIRVCLINNLKIFLIELTVSKTKRKKLKNGVSYHFYALSTLRFNTA</sequence>
<reference evidence="1" key="1">
    <citation type="journal article" date="2014" name="Int. J. Syst. Evol. Microbiol.">
        <title>Complete genome sequence of Corynebacterium casei LMG S-19264T (=DSM 44701T), isolated from a smear-ripened cheese.</title>
        <authorList>
            <consortium name="US DOE Joint Genome Institute (JGI-PGF)"/>
            <person name="Walter F."/>
            <person name="Albersmeier A."/>
            <person name="Kalinowski J."/>
            <person name="Ruckert C."/>
        </authorList>
    </citation>
    <scope>NUCLEOTIDE SEQUENCE</scope>
    <source>
        <strain evidence="1">CGMCC 1.12754</strain>
    </source>
</reference>
<gene>
    <name evidence="1" type="ORF">GCM10011398_24970</name>
</gene>
<dbReference type="EMBL" id="BMFR01000010">
    <property type="protein sequence ID" value="GGG78695.1"/>
    <property type="molecule type" value="Genomic_DNA"/>
</dbReference>
<reference evidence="1" key="2">
    <citation type="submission" date="2020-09" db="EMBL/GenBank/DDBJ databases">
        <authorList>
            <person name="Sun Q."/>
            <person name="Zhou Y."/>
        </authorList>
    </citation>
    <scope>NUCLEOTIDE SEQUENCE</scope>
    <source>
        <strain evidence="1">CGMCC 1.12754</strain>
    </source>
</reference>
<accession>A0A917HGE7</accession>
<proteinExistence type="predicted"/>
<name>A0A917HGE7_9BACI</name>
<evidence type="ECO:0000313" key="1">
    <source>
        <dbReference type="EMBL" id="GGG78695.1"/>
    </source>
</evidence>
<organism evidence="1 2">
    <name type="scientific">Virgibacillus oceani</name>
    <dbReference type="NCBI Taxonomy" id="1479511"/>
    <lineage>
        <taxon>Bacteria</taxon>
        <taxon>Bacillati</taxon>
        <taxon>Bacillota</taxon>
        <taxon>Bacilli</taxon>
        <taxon>Bacillales</taxon>
        <taxon>Bacillaceae</taxon>
        <taxon>Virgibacillus</taxon>
    </lineage>
</organism>
<protein>
    <submittedName>
        <fullName evidence="1">Uncharacterized protein</fullName>
    </submittedName>
</protein>